<dbReference type="AlphaFoldDB" id="A0A444PPE6"/>
<sequence length="98" mass="10957">MNAAQILTADLEKRRGGRLLRGVRLLINLVAMAVGGSPDVVADVDLVVRRRDTGREIMRTPADVGDPEILVHRVRRDLEEKTVEEFVAEWRLPEDTAA</sequence>
<proteinExistence type="predicted"/>
<organism evidence="1 2">
    <name type="scientific">Labedella phragmitis</name>
    <dbReference type="NCBI Taxonomy" id="2498849"/>
    <lineage>
        <taxon>Bacteria</taxon>
        <taxon>Bacillati</taxon>
        <taxon>Actinomycetota</taxon>
        <taxon>Actinomycetes</taxon>
        <taxon>Micrococcales</taxon>
        <taxon>Microbacteriaceae</taxon>
        <taxon>Labedella</taxon>
    </lineage>
</organism>
<keyword evidence="2" id="KW-1185">Reference proteome</keyword>
<comment type="caution">
    <text evidence="1">The sequence shown here is derived from an EMBL/GenBank/DDBJ whole genome shotgun (WGS) entry which is preliminary data.</text>
</comment>
<gene>
    <name evidence="1" type="ORF">ELQ90_15660</name>
</gene>
<evidence type="ECO:0000313" key="2">
    <source>
        <dbReference type="Proteomes" id="UP000288547"/>
    </source>
</evidence>
<reference evidence="1 2" key="1">
    <citation type="submission" date="2018-12" db="EMBL/GenBank/DDBJ databases">
        <authorList>
            <person name="Li F."/>
        </authorList>
    </citation>
    <scope>NUCLEOTIDE SEQUENCE [LARGE SCALE GENOMIC DNA]</scope>
    <source>
        <strain evidence="1 2">11W25H-1</strain>
    </source>
</reference>
<protein>
    <submittedName>
        <fullName evidence="1">Uncharacterized protein</fullName>
    </submittedName>
</protein>
<dbReference type="EMBL" id="RZNB01000008">
    <property type="protein sequence ID" value="RWZ46206.1"/>
    <property type="molecule type" value="Genomic_DNA"/>
</dbReference>
<evidence type="ECO:0000313" key="1">
    <source>
        <dbReference type="EMBL" id="RWZ46206.1"/>
    </source>
</evidence>
<dbReference type="RefSeq" id="WP_128496238.1">
    <property type="nucleotide sequence ID" value="NZ_RZNB01000008.1"/>
</dbReference>
<name>A0A444PPE6_9MICO</name>
<dbReference type="Proteomes" id="UP000288547">
    <property type="component" value="Unassembled WGS sequence"/>
</dbReference>
<accession>A0A444PPE6</accession>
<dbReference type="OrthoDB" id="5124616at2"/>